<keyword evidence="2" id="KW-1185">Reference proteome</keyword>
<reference evidence="1" key="1">
    <citation type="submission" date="2020-04" db="EMBL/GenBank/DDBJ databases">
        <authorList>
            <person name="Alioto T."/>
            <person name="Alioto T."/>
            <person name="Gomez Garrido J."/>
        </authorList>
    </citation>
    <scope>NUCLEOTIDE SEQUENCE</scope>
    <source>
        <strain evidence="1">A484AB</strain>
    </source>
</reference>
<gene>
    <name evidence="1" type="ORF">PACLA_8A086389</name>
</gene>
<dbReference type="OrthoDB" id="7480422at2759"/>
<accession>A0A6S7HF58</accession>
<evidence type="ECO:0000313" key="1">
    <source>
        <dbReference type="EMBL" id="CAB4003754.1"/>
    </source>
</evidence>
<comment type="caution">
    <text evidence="1">The sequence shown here is derived from an EMBL/GenBank/DDBJ whole genome shotgun (WGS) entry which is preliminary data.</text>
</comment>
<organism evidence="1 2">
    <name type="scientific">Paramuricea clavata</name>
    <name type="common">Red gorgonian</name>
    <name type="synonym">Violescent sea-whip</name>
    <dbReference type="NCBI Taxonomy" id="317549"/>
    <lineage>
        <taxon>Eukaryota</taxon>
        <taxon>Metazoa</taxon>
        <taxon>Cnidaria</taxon>
        <taxon>Anthozoa</taxon>
        <taxon>Octocorallia</taxon>
        <taxon>Malacalcyonacea</taxon>
        <taxon>Plexauridae</taxon>
        <taxon>Paramuricea</taxon>
    </lineage>
</organism>
<name>A0A6S7HF58_PARCT</name>
<dbReference type="Proteomes" id="UP001152795">
    <property type="component" value="Unassembled WGS sequence"/>
</dbReference>
<evidence type="ECO:0000313" key="2">
    <source>
        <dbReference type="Proteomes" id="UP001152795"/>
    </source>
</evidence>
<proteinExistence type="predicted"/>
<dbReference type="AlphaFoldDB" id="A0A6S7HF58"/>
<sequence>MDTSIRLGESSDLQSALDSVQSWAVENKMELNAKKTKDMWINFTEAPPPLLLHIGDAIIERVDNFKLLGTWFQKDLKWNKHVEETTRKAAKNLYCLRECRRANLPVEVGLTTYLTKIRPILEYCSPVWGGLPRYLKDELERVQRRSLRIIGLPHGYLPWLPAFPVIQVISSINELWNIINITIILGVETVYLNTHLSQALNDTEIVLSHEQ</sequence>
<dbReference type="PANTHER" id="PTHR33332">
    <property type="entry name" value="REVERSE TRANSCRIPTASE DOMAIN-CONTAINING PROTEIN"/>
    <property type="match status" value="1"/>
</dbReference>
<protein>
    <submittedName>
        <fullName evidence="1">Uncharacterized protein</fullName>
    </submittedName>
</protein>
<dbReference type="EMBL" id="CACRXK020004717">
    <property type="protein sequence ID" value="CAB4003754.1"/>
    <property type="molecule type" value="Genomic_DNA"/>
</dbReference>